<reference evidence="3 4" key="1">
    <citation type="submission" date="2019-07" db="EMBL/GenBank/DDBJ databases">
        <title>Reinekea sp. strain SSH23 genome sequencing and assembly.</title>
        <authorList>
            <person name="Kim I."/>
        </authorList>
    </citation>
    <scope>NUCLEOTIDE SEQUENCE [LARGE SCALE GENOMIC DNA]</scope>
    <source>
        <strain evidence="3 4">SSH23</strain>
    </source>
</reference>
<evidence type="ECO:0000256" key="1">
    <source>
        <dbReference type="SAM" id="MobiDB-lite"/>
    </source>
</evidence>
<feature type="transmembrane region" description="Helical" evidence="2">
    <location>
        <begin position="115"/>
        <end position="133"/>
    </location>
</feature>
<evidence type="ECO:0000256" key="2">
    <source>
        <dbReference type="SAM" id="Phobius"/>
    </source>
</evidence>
<feature type="compositionally biased region" description="Polar residues" evidence="1">
    <location>
        <begin position="14"/>
        <end position="32"/>
    </location>
</feature>
<feature type="region of interest" description="Disordered" evidence="1">
    <location>
        <begin position="1"/>
        <end position="40"/>
    </location>
</feature>
<accession>A0A5C8Z428</accession>
<keyword evidence="2" id="KW-0812">Transmembrane</keyword>
<organism evidence="3 4">
    <name type="scientific">Reinekea thalattae</name>
    <dbReference type="NCBI Taxonomy" id="2593301"/>
    <lineage>
        <taxon>Bacteria</taxon>
        <taxon>Pseudomonadati</taxon>
        <taxon>Pseudomonadota</taxon>
        <taxon>Gammaproteobacteria</taxon>
        <taxon>Oceanospirillales</taxon>
        <taxon>Saccharospirillaceae</taxon>
        <taxon>Reinekea</taxon>
    </lineage>
</organism>
<name>A0A5C8Z428_9GAMM</name>
<dbReference type="AlphaFoldDB" id="A0A5C8Z428"/>
<proteinExistence type="predicted"/>
<evidence type="ECO:0000313" key="3">
    <source>
        <dbReference type="EMBL" id="TXR52064.1"/>
    </source>
</evidence>
<sequence>MGFNLFGSSKGDDNSSLTNQTDNSNHETQTATEGGIAAGGDVTVTDHGAIDSAFELATGTTDGMFDVVNSVISQVSENQENTLIQMQESYANSLGVVESAATGGVSSTNEAISGIGKMLVVAIVASIGLIAWGNK</sequence>
<protein>
    <submittedName>
        <fullName evidence="3">Uncharacterized protein</fullName>
    </submittedName>
</protein>
<keyword evidence="4" id="KW-1185">Reference proteome</keyword>
<dbReference type="EMBL" id="VKAD01000002">
    <property type="protein sequence ID" value="TXR52064.1"/>
    <property type="molecule type" value="Genomic_DNA"/>
</dbReference>
<dbReference type="Proteomes" id="UP000321764">
    <property type="component" value="Unassembled WGS sequence"/>
</dbReference>
<evidence type="ECO:0000313" key="4">
    <source>
        <dbReference type="Proteomes" id="UP000321764"/>
    </source>
</evidence>
<keyword evidence="2" id="KW-0472">Membrane</keyword>
<gene>
    <name evidence="3" type="ORF">FME95_11655</name>
</gene>
<keyword evidence="2" id="KW-1133">Transmembrane helix</keyword>
<dbReference type="RefSeq" id="WP_147714660.1">
    <property type="nucleotide sequence ID" value="NZ_VKAD01000002.1"/>
</dbReference>
<comment type="caution">
    <text evidence="3">The sequence shown here is derived from an EMBL/GenBank/DDBJ whole genome shotgun (WGS) entry which is preliminary data.</text>
</comment>